<dbReference type="GO" id="GO:0009707">
    <property type="term" value="C:chloroplast outer membrane"/>
    <property type="evidence" value="ECO:0007669"/>
    <property type="project" value="UniProtKB-SubCell"/>
</dbReference>
<evidence type="ECO:0000256" key="12">
    <source>
        <dbReference type="ARBA" id="ARBA00023114"/>
    </source>
</evidence>
<evidence type="ECO:0000256" key="8">
    <source>
        <dbReference type="ARBA" id="ARBA00022640"/>
    </source>
</evidence>
<dbReference type="GO" id="GO:0015288">
    <property type="term" value="F:porin activity"/>
    <property type="evidence" value="ECO:0007669"/>
    <property type="project" value="UniProtKB-KW"/>
</dbReference>
<dbReference type="GO" id="GO:0046930">
    <property type="term" value="C:pore complex"/>
    <property type="evidence" value="ECO:0007669"/>
    <property type="project" value="UniProtKB-KW"/>
</dbReference>
<dbReference type="KEGG" id="sind:105166159"/>
<dbReference type="AlphaFoldDB" id="A0A6I9THZ8"/>
<keyword evidence="13" id="KW-0472">Membrane</keyword>
<proteinExistence type="predicted"/>
<protein>
    <submittedName>
        <fullName evidence="15">Outer envelope pore protein 24A, chloroplastic</fullName>
    </submittedName>
</protein>
<accession>A0A6I9THZ8</accession>
<keyword evidence="5" id="KW-0813">Transport</keyword>
<dbReference type="GO" id="GO:0034426">
    <property type="term" value="C:etioplast membrane"/>
    <property type="evidence" value="ECO:0007669"/>
    <property type="project" value="UniProtKB-SubCell"/>
</dbReference>
<dbReference type="GO" id="GO:0034765">
    <property type="term" value="P:regulation of monoatomic ion transmembrane transport"/>
    <property type="evidence" value="ECO:0007669"/>
    <property type="project" value="InterPro"/>
</dbReference>
<dbReference type="Proteomes" id="UP000504604">
    <property type="component" value="Linkage group LG7"/>
</dbReference>
<dbReference type="GO" id="GO:0022843">
    <property type="term" value="F:voltage-gated monoatomic cation channel activity"/>
    <property type="evidence" value="ECO:0007669"/>
    <property type="project" value="InterPro"/>
</dbReference>
<dbReference type="PANTHER" id="PTHR35284:SF1">
    <property type="entry name" value="OUTER ENVELOPE PORE PROTEIN 24A, CHLOROPLASTIC-RELATED"/>
    <property type="match status" value="1"/>
</dbReference>
<evidence type="ECO:0000256" key="9">
    <source>
        <dbReference type="ARBA" id="ARBA00022692"/>
    </source>
</evidence>
<dbReference type="OrthoDB" id="1185978at2759"/>
<organism evidence="14 15">
    <name type="scientific">Sesamum indicum</name>
    <name type="common">Oriental sesame</name>
    <name type="synonym">Sesamum orientale</name>
    <dbReference type="NCBI Taxonomy" id="4182"/>
    <lineage>
        <taxon>Eukaryota</taxon>
        <taxon>Viridiplantae</taxon>
        <taxon>Streptophyta</taxon>
        <taxon>Embryophyta</taxon>
        <taxon>Tracheophyta</taxon>
        <taxon>Spermatophyta</taxon>
        <taxon>Magnoliopsida</taxon>
        <taxon>eudicotyledons</taxon>
        <taxon>Gunneridae</taxon>
        <taxon>Pentapetalae</taxon>
        <taxon>asterids</taxon>
        <taxon>lamiids</taxon>
        <taxon>Lamiales</taxon>
        <taxon>Pedaliaceae</taxon>
        <taxon>Sesamum</taxon>
    </lineage>
</organism>
<evidence type="ECO:0000256" key="5">
    <source>
        <dbReference type="ARBA" id="ARBA00022448"/>
    </source>
</evidence>
<evidence type="ECO:0000256" key="10">
    <source>
        <dbReference type="ARBA" id="ARBA00022805"/>
    </source>
</evidence>
<dbReference type="PANTHER" id="PTHR35284">
    <property type="entry name" value="OUTER ENVELOPE PORE PROTEIN 24A, CHLOROPLASTIC-RELATED"/>
    <property type="match status" value="1"/>
</dbReference>
<evidence type="ECO:0000256" key="11">
    <source>
        <dbReference type="ARBA" id="ARBA00023065"/>
    </source>
</evidence>
<evidence type="ECO:0000256" key="13">
    <source>
        <dbReference type="ARBA" id="ARBA00023136"/>
    </source>
</evidence>
<gene>
    <name evidence="15" type="primary">LOC105166159</name>
</gene>
<dbReference type="InParanoid" id="A0A6I9THZ8"/>
<keyword evidence="14" id="KW-1185">Reference proteome</keyword>
<keyword evidence="8" id="KW-0934">Plastid</keyword>
<dbReference type="GeneID" id="105166159"/>
<name>A0A6I9THZ8_SESIN</name>
<evidence type="ECO:0000256" key="1">
    <source>
        <dbReference type="ARBA" id="ARBA00002327"/>
    </source>
</evidence>
<evidence type="ECO:0000313" key="14">
    <source>
        <dbReference type="Proteomes" id="UP000504604"/>
    </source>
</evidence>
<dbReference type="InterPro" id="IPR034626">
    <property type="entry name" value="OEP24"/>
</dbReference>
<evidence type="ECO:0000256" key="3">
    <source>
        <dbReference type="ARBA" id="ARBA00004441"/>
    </source>
</evidence>
<evidence type="ECO:0000256" key="7">
    <source>
        <dbReference type="ARBA" id="ARBA00022528"/>
    </source>
</evidence>
<keyword evidence="12" id="KW-0626">Porin</keyword>
<keyword evidence="10" id="KW-1002">Plastid outer membrane</keyword>
<keyword evidence="11" id="KW-0406">Ion transport</keyword>
<reference evidence="15" key="1">
    <citation type="submission" date="2025-08" db="UniProtKB">
        <authorList>
            <consortium name="RefSeq"/>
        </authorList>
    </citation>
    <scope>IDENTIFICATION</scope>
</reference>
<comment type="function">
    <text evidence="1">High-conductance voltage-dependent solute channel with a slight selectivity for cations transporting triosephosphates, dicarboxylic acids, ATP, inorganic phosphate (Pi), sugars, and positively or negatively charged amino acids.</text>
</comment>
<comment type="subcellular location">
    <subcellularLocation>
        <location evidence="2">Plastid</location>
        <location evidence="2">Chloroplast outer membrane</location>
        <topology evidence="2">Multi-pass membrane protein</topology>
    </subcellularLocation>
    <subcellularLocation>
        <location evidence="3">Plastid</location>
        <location evidence="3">Etioplast membrane</location>
        <topology evidence="3">Multi-pass membrane protein</topology>
    </subcellularLocation>
</comment>
<keyword evidence="7" id="KW-0150">Chloroplast</keyword>
<evidence type="ECO:0000256" key="2">
    <source>
        <dbReference type="ARBA" id="ARBA00004396"/>
    </source>
</evidence>
<evidence type="ECO:0000256" key="6">
    <source>
        <dbReference type="ARBA" id="ARBA00022452"/>
    </source>
</evidence>
<evidence type="ECO:0000256" key="4">
    <source>
        <dbReference type="ARBA" id="ARBA00011593"/>
    </source>
</evidence>
<keyword evidence="6" id="KW-1134">Transmembrane beta strand</keyword>
<evidence type="ECO:0000313" key="15">
    <source>
        <dbReference type="RefSeq" id="XP_011083704.1"/>
    </source>
</evidence>
<sequence length="249" mass="27706">MAISTYEMRAAFTANCQPEKAAAGATVSFKALDLNLHTSIAGNVAVGGPSWNDFSVAIEKPGRFTIDFHVPKKDYQFKFSQSLKLAKKPLNLSYTHTKSDGRTILDGTLVIDPANKVSVNHVPEAGNVMVKYTYVHGRSTTIEPSYDFGKNSWGLAVSRKLYGGDMLRATYETSSKTLGAEWSMSLKSNGSIKVSASVNLADEHKMPKLYAETTWDFEMRAPCVFAHRRQWFQSGREAYGWKNTRLPIY</sequence>
<comment type="subunit">
    <text evidence="4">Homooligomers form large rather nonselective pores in plastidial outer membranes.</text>
</comment>
<keyword evidence="9" id="KW-0812">Transmembrane</keyword>
<dbReference type="RefSeq" id="XP_011083704.1">
    <property type="nucleotide sequence ID" value="XM_011085402.2"/>
</dbReference>